<reference evidence="1 2" key="1">
    <citation type="journal article" date="2015" name="Genome Announc.">
        <title>The 474-Kilobase-Pair Complete Genome Sequence of CeV-01B, a Virus Infecting Haptolina (Chrysochromulina) ericina (Prymnesiophyceae).</title>
        <authorList>
            <person name="Gallot-Lavallee L."/>
            <person name="Pagarete A."/>
            <person name="Legendre M."/>
            <person name="Santini S."/>
            <person name="Sandaa R.A."/>
            <person name="Himmelbauer H."/>
            <person name="Ogata H."/>
            <person name="Bratbak G."/>
            <person name="Claverie J.M."/>
        </authorList>
    </citation>
    <scope>NUCLEOTIDE SEQUENCE [LARGE SCALE GENOMIC DNA]</scope>
    <source>
        <strain evidence="1">CeV-01B</strain>
    </source>
</reference>
<dbReference type="KEGG" id="vg:26049377"/>
<sequence>MSKRPGSNLSVSNPKIVKFFHEHQNLDFEETVLSFVEIMEKLSDSMNNSINNSLITDILSNLKSMNSKMESIDHNVNRYQTESVSNLSLKLNEFKREYIEDLRLVLTSNVADKIEPLIKEQLSILFDKTASIIPQHNNEIKQSIQQSMELLSNSLTLDTQKLMQTSITEQSLNKFISDVETKLSSTFHNTITSTEQRLDSKISDIGEKTTSQLSSTTSLNTSVSELLKKLENSSAKGKMSENILVNILHSLYPASQIDHVGQTKETGDVIITRKNKPKILVENKDWGKNVVQEEVKKFIHDIETQKCSGIFLSQNYGIANKENYEINIHDGNVLVYVHETHNEPEKIKIAIDIIDHIKEQLDELDSDEEVDSISKDKLASINSEFQSFVSSKLSLIKLIKDFNQKALRQIEDIKIPSLEEYLSTRFATSSSKYVCEFCGFTAKNAAAKSAHLRGCSVKKSQLFNDNATVITIEK</sequence>
<gene>
    <name evidence="1" type="ORF">ceV_510</name>
</gene>
<accession>A0A0N9QB43</accession>
<proteinExistence type="predicted"/>
<organism evidence="1 2">
    <name type="scientific">Chrysochromulina ericina virus CeV-01B</name>
    <dbReference type="NCBI Taxonomy" id="3070830"/>
    <lineage>
        <taxon>Viruses</taxon>
        <taxon>Varidnaviria</taxon>
        <taxon>Bamfordvirae</taxon>
        <taxon>Nucleocytoviricota</taxon>
        <taxon>Megaviricetes</taxon>
        <taxon>Imitervirales</taxon>
        <taxon>Mesomimiviridae</taxon>
        <taxon>Tethysvirus</taxon>
        <taxon>Tethysvirus raunefjordenense</taxon>
    </lineage>
</organism>
<name>A0A0N9QB43_9VIRU</name>
<protein>
    <recommendedName>
        <fullName evidence="3">Restriction endonuclease type IV Mrr domain-containing protein</fullName>
    </recommendedName>
</protein>
<dbReference type="EMBL" id="KT820662">
    <property type="protein sequence ID" value="ALH23416.1"/>
    <property type="molecule type" value="Genomic_DNA"/>
</dbReference>
<keyword evidence="2" id="KW-1185">Reference proteome</keyword>
<evidence type="ECO:0000313" key="2">
    <source>
        <dbReference type="Proteomes" id="UP000203826"/>
    </source>
</evidence>
<evidence type="ECO:0008006" key="3">
    <source>
        <dbReference type="Google" id="ProtNLM"/>
    </source>
</evidence>
<evidence type="ECO:0000313" key="1">
    <source>
        <dbReference type="EMBL" id="ALH23416.1"/>
    </source>
</evidence>
<dbReference type="Proteomes" id="UP000203826">
    <property type="component" value="Segment"/>
</dbReference>